<evidence type="ECO:0000256" key="1">
    <source>
        <dbReference type="ARBA" id="ARBA00022729"/>
    </source>
</evidence>
<gene>
    <name evidence="2" type="ORF">ENQ87_15245</name>
</gene>
<dbReference type="Gene3D" id="1.10.1130.10">
    <property type="entry name" value="Flavocytochrome C3, Chain A"/>
    <property type="match status" value="1"/>
</dbReference>
<dbReference type="SUPFAM" id="SSF48695">
    <property type="entry name" value="Multiheme cytochromes"/>
    <property type="match status" value="1"/>
</dbReference>
<keyword evidence="1" id="KW-0732">Signal</keyword>
<dbReference type="EMBL" id="DSOV01000072">
    <property type="protein sequence ID" value="HEN43694.1"/>
    <property type="molecule type" value="Genomic_DNA"/>
</dbReference>
<dbReference type="InterPro" id="IPR051829">
    <property type="entry name" value="Multiheme_Cytochr_ET"/>
</dbReference>
<evidence type="ECO:0000313" key="2">
    <source>
        <dbReference type="EMBL" id="HEN43694.1"/>
    </source>
</evidence>
<dbReference type="InterPro" id="IPR036280">
    <property type="entry name" value="Multihaem_cyt_sf"/>
</dbReference>
<dbReference type="PANTHER" id="PTHR35038">
    <property type="entry name" value="DISSIMILATORY SULFITE REDUCTASE SIRA"/>
    <property type="match status" value="1"/>
</dbReference>
<proteinExistence type="predicted"/>
<reference evidence="2" key="1">
    <citation type="journal article" date="2020" name="mSystems">
        <title>Genome- and Community-Level Interaction Insights into Carbon Utilization and Element Cycling Functions of Hydrothermarchaeota in Hydrothermal Sediment.</title>
        <authorList>
            <person name="Zhou Z."/>
            <person name="Liu Y."/>
            <person name="Xu W."/>
            <person name="Pan J."/>
            <person name="Luo Z.H."/>
            <person name="Li M."/>
        </authorList>
    </citation>
    <scope>NUCLEOTIDE SEQUENCE [LARGE SCALE GENOMIC DNA]</scope>
    <source>
        <strain evidence="2">SpSt-349</strain>
    </source>
</reference>
<dbReference type="AlphaFoldDB" id="A0A831U410"/>
<protein>
    <submittedName>
        <fullName evidence="2">Cytochrome C</fullName>
    </submittedName>
</protein>
<name>A0A831U410_GEOME</name>
<comment type="caution">
    <text evidence="2">The sequence shown here is derived from an EMBL/GenBank/DDBJ whole genome shotgun (WGS) entry which is preliminary data.</text>
</comment>
<dbReference type="PANTHER" id="PTHR35038:SF6">
    <property type="entry name" value="SURFACE LOCALIZED DECAHEME CYTOCHROME C LIPOPROTEIN"/>
    <property type="match status" value="1"/>
</dbReference>
<sequence>MMARIGYFLALSVLSGIVFFDAGAGFGAPGPKFKGGGNKHNLSFSNTGVTYKASNASDPRGSQICIFCHTPHNAKPQTVLWNRNDTTQTFGHYSSNTLAIHTDETARTSSDYKAEPNGSSRLCLSCHDGVTALGAVLNGDAIEVNNSVGTVMAGAKVFDRAKITNSHHPVSFVYNAAVRDRLNVLEGANTYKLPANAKVRLDRDKRMQCITCHDPHQTQFNDPSTPFWVLGGNSATEAHDAVCLDCHTFSSPDL</sequence>
<dbReference type="GO" id="GO:0016491">
    <property type="term" value="F:oxidoreductase activity"/>
    <property type="evidence" value="ECO:0007669"/>
    <property type="project" value="TreeGrafter"/>
</dbReference>
<accession>A0A831U410</accession>
<organism evidence="2">
    <name type="scientific">Geobacter metallireducens</name>
    <dbReference type="NCBI Taxonomy" id="28232"/>
    <lineage>
        <taxon>Bacteria</taxon>
        <taxon>Pseudomonadati</taxon>
        <taxon>Thermodesulfobacteriota</taxon>
        <taxon>Desulfuromonadia</taxon>
        <taxon>Geobacterales</taxon>
        <taxon>Geobacteraceae</taxon>
        <taxon>Geobacter</taxon>
    </lineage>
</organism>